<evidence type="ECO:0000256" key="3">
    <source>
        <dbReference type="ARBA" id="ARBA00020076"/>
    </source>
</evidence>
<comment type="similarity">
    <text evidence="2">Belongs to the cytochrome b560 family.</text>
</comment>
<dbReference type="CDD" id="cd03499">
    <property type="entry name" value="SQR_TypeC_SdhC"/>
    <property type="match status" value="1"/>
</dbReference>
<dbReference type="PANTHER" id="PTHR10978">
    <property type="entry name" value="SUCCINATE DEHYDROGENASE CYTOCHROME B560 SUBUNIT"/>
    <property type="match status" value="1"/>
</dbReference>
<dbReference type="PROSITE" id="PS01001">
    <property type="entry name" value="SDH_CYT_2"/>
    <property type="match status" value="1"/>
</dbReference>
<evidence type="ECO:0000256" key="5">
    <source>
        <dbReference type="ARBA" id="ARBA00022692"/>
    </source>
</evidence>
<accession>G2KME0</accession>
<keyword evidence="9 12" id="KW-0472">Membrane</keyword>
<dbReference type="eggNOG" id="COG2009">
    <property type="taxonomic scope" value="Bacteria"/>
</dbReference>
<dbReference type="InterPro" id="IPR034804">
    <property type="entry name" value="SQR/QFR_C/D"/>
</dbReference>
<keyword evidence="14" id="KW-1185">Reference proteome</keyword>
<dbReference type="KEGG" id="mai:MICA_1925"/>
<evidence type="ECO:0000256" key="9">
    <source>
        <dbReference type="ARBA" id="ARBA00023136"/>
    </source>
</evidence>
<keyword evidence="4 11" id="KW-0349">Heme</keyword>
<gene>
    <name evidence="13" type="primary">sdhC</name>
    <name evidence="13" type="ordered locus">MICA_1925</name>
</gene>
<reference evidence="13 14" key="1">
    <citation type="journal article" date="2011" name="BMC Genomics">
        <title>Genomic insights into an obligate epibiotic bacterial predator: Micavibrio aeruginosavorus ARL-13.</title>
        <authorList>
            <person name="Wang Z."/>
            <person name="Kadouri D."/>
            <person name="Wu M."/>
        </authorList>
    </citation>
    <scope>NUCLEOTIDE SEQUENCE [LARGE SCALE GENOMIC DNA]</scope>
    <source>
        <strain evidence="13 14">ARL-13</strain>
    </source>
</reference>
<dbReference type="PANTHER" id="PTHR10978:SF5">
    <property type="entry name" value="SUCCINATE DEHYDROGENASE CYTOCHROME B560 SUBUNIT, MITOCHONDRIAL"/>
    <property type="match status" value="1"/>
</dbReference>
<dbReference type="EMBL" id="CP002382">
    <property type="protein sequence ID" value="AEP10234.1"/>
    <property type="molecule type" value="Genomic_DNA"/>
</dbReference>
<keyword evidence="8 11" id="KW-0408">Iron</keyword>
<feature type="transmembrane region" description="Helical" evidence="12">
    <location>
        <begin position="36"/>
        <end position="55"/>
    </location>
</feature>
<feature type="transmembrane region" description="Helical" evidence="12">
    <location>
        <begin position="110"/>
        <end position="129"/>
    </location>
</feature>
<dbReference type="GO" id="GO:0046872">
    <property type="term" value="F:metal ion binding"/>
    <property type="evidence" value="ECO:0007669"/>
    <property type="project" value="UniProtKB-KW"/>
</dbReference>
<dbReference type="Pfam" id="PF01127">
    <property type="entry name" value="Sdh_cyt"/>
    <property type="match status" value="1"/>
</dbReference>
<dbReference type="STRING" id="856793.MICA_1925"/>
<dbReference type="HOGENOM" id="CLU_094691_3_1_5"/>
<evidence type="ECO:0000313" key="13">
    <source>
        <dbReference type="EMBL" id="AEP10234.1"/>
    </source>
</evidence>
<keyword evidence="6 11" id="KW-0479">Metal-binding</keyword>
<dbReference type="PROSITE" id="PS01000">
    <property type="entry name" value="SDH_CYT_1"/>
    <property type="match status" value="1"/>
</dbReference>
<comment type="subcellular location">
    <subcellularLocation>
        <location evidence="1">Membrane</location>
        <topology evidence="1">Multi-pass membrane protein</topology>
    </subcellularLocation>
</comment>
<keyword evidence="7 12" id="KW-1133">Transmembrane helix</keyword>
<evidence type="ECO:0000256" key="11">
    <source>
        <dbReference type="PIRSR" id="PIRSR000178-1"/>
    </source>
</evidence>
<evidence type="ECO:0000256" key="8">
    <source>
        <dbReference type="ARBA" id="ARBA00023004"/>
    </source>
</evidence>
<evidence type="ECO:0000256" key="1">
    <source>
        <dbReference type="ARBA" id="ARBA00004141"/>
    </source>
</evidence>
<dbReference type="InterPro" id="IPR014314">
    <property type="entry name" value="Succ_DH_cytb556"/>
</dbReference>
<evidence type="ECO:0000256" key="12">
    <source>
        <dbReference type="SAM" id="Phobius"/>
    </source>
</evidence>
<dbReference type="InterPro" id="IPR018495">
    <property type="entry name" value="Succ_DH_cyt_bsu_CS"/>
</dbReference>
<dbReference type="AlphaFoldDB" id="G2KME0"/>
<evidence type="ECO:0000256" key="4">
    <source>
        <dbReference type="ARBA" id="ARBA00022617"/>
    </source>
</evidence>
<protein>
    <recommendedName>
        <fullName evidence="3">Succinate dehydrogenase cytochrome b556 subunit</fullName>
    </recommendedName>
</protein>
<dbReference type="SUPFAM" id="SSF81343">
    <property type="entry name" value="Fumarate reductase respiratory complex transmembrane subunits"/>
    <property type="match status" value="1"/>
</dbReference>
<feature type="binding site" description="axial binding residue" evidence="11">
    <location>
        <position position="86"/>
    </location>
    <ligand>
        <name>heme</name>
        <dbReference type="ChEBI" id="CHEBI:30413"/>
        <note>ligand shared with second transmembrane subunit</note>
    </ligand>
    <ligandPart>
        <name>Fe</name>
        <dbReference type="ChEBI" id="CHEBI:18248"/>
    </ligandPart>
</feature>
<dbReference type="GO" id="GO:0016020">
    <property type="term" value="C:membrane"/>
    <property type="evidence" value="ECO:0007669"/>
    <property type="project" value="UniProtKB-SubCell"/>
</dbReference>
<dbReference type="Proteomes" id="UP000009286">
    <property type="component" value="Chromosome"/>
</dbReference>
<dbReference type="RefSeq" id="WP_014103457.1">
    <property type="nucleotide sequence ID" value="NC_016026.1"/>
</dbReference>
<dbReference type="PIRSF" id="PIRSF000178">
    <property type="entry name" value="SDH_cyt_b560"/>
    <property type="match status" value="1"/>
</dbReference>
<sequence length="145" mass="16174">MQPTTSTKRPRPLSPHIQVYRWEITMALSILHRMSGMALAIGAFVLVWMLVAAAIGPEAYAFFQKAASHPVGTLFLVGWTFALIFHGLNGIRHLFWDIGRGFEIKTAKESGWLVLVGALAATAALWWYVCPWSDVDSMLIALKQF</sequence>
<evidence type="ECO:0000256" key="2">
    <source>
        <dbReference type="ARBA" id="ARBA00007244"/>
    </source>
</evidence>
<evidence type="ECO:0000313" key="14">
    <source>
        <dbReference type="Proteomes" id="UP000009286"/>
    </source>
</evidence>
<evidence type="ECO:0000256" key="7">
    <source>
        <dbReference type="ARBA" id="ARBA00022989"/>
    </source>
</evidence>
<evidence type="ECO:0000256" key="10">
    <source>
        <dbReference type="ARBA" id="ARBA00025912"/>
    </source>
</evidence>
<dbReference type="InterPro" id="IPR000701">
    <property type="entry name" value="SuccDH_FuR_B_TM-su"/>
</dbReference>
<dbReference type="Gene3D" id="1.20.1300.10">
    <property type="entry name" value="Fumarate reductase/succinate dehydrogenase, transmembrane subunit"/>
    <property type="match status" value="1"/>
</dbReference>
<dbReference type="NCBIfam" id="TIGR02970">
    <property type="entry name" value="succ_dehyd_cytB"/>
    <property type="match status" value="1"/>
</dbReference>
<evidence type="ECO:0000256" key="6">
    <source>
        <dbReference type="ARBA" id="ARBA00022723"/>
    </source>
</evidence>
<feature type="transmembrane region" description="Helical" evidence="12">
    <location>
        <begin position="67"/>
        <end position="89"/>
    </location>
</feature>
<organism evidence="13 14">
    <name type="scientific">Micavibrio aeruginosavorus (strain ARL-13)</name>
    <dbReference type="NCBI Taxonomy" id="856793"/>
    <lineage>
        <taxon>Bacteria</taxon>
        <taxon>Pseudomonadati</taxon>
        <taxon>Bdellovibrionota</taxon>
        <taxon>Bdellovibrionia</taxon>
        <taxon>Bdellovibrionales</taxon>
        <taxon>Pseudobdellovibrionaceae</taxon>
        <taxon>Micavibrio</taxon>
    </lineage>
</organism>
<comment type="subunit">
    <text evidence="10">Part of an enzyme complex containing four subunits: a flavoprotein, an iron-sulfur protein, plus two membrane-anchoring proteins, SdhC and SdhD. The complex can form homotrimers.</text>
</comment>
<dbReference type="GO" id="GO:0006099">
    <property type="term" value="P:tricarboxylic acid cycle"/>
    <property type="evidence" value="ECO:0007669"/>
    <property type="project" value="InterPro"/>
</dbReference>
<proteinExistence type="inferred from homology"/>
<name>G2KME0_MICAA</name>
<comment type="cofactor">
    <cofactor evidence="11">
        <name>heme</name>
        <dbReference type="ChEBI" id="CHEBI:30413"/>
    </cofactor>
    <text evidence="11">The heme is bound between the two transmembrane subunits.</text>
</comment>
<dbReference type="GO" id="GO:0009055">
    <property type="term" value="F:electron transfer activity"/>
    <property type="evidence" value="ECO:0007669"/>
    <property type="project" value="InterPro"/>
</dbReference>
<keyword evidence="5 12" id="KW-0812">Transmembrane</keyword>